<comment type="caution">
    <text evidence="2">The sequence shown here is derived from an EMBL/GenBank/DDBJ whole genome shotgun (WGS) entry which is preliminary data.</text>
</comment>
<accession>A0A9N9FVD7</accession>
<gene>
    <name evidence="2" type="ORF">AMORRO_LOCUS6097</name>
</gene>
<dbReference type="EMBL" id="CAJVPV010003932">
    <property type="protein sequence ID" value="CAG8562768.1"/>
    <property type="molecule type" value="Genomic_DNA"/>
</dbReference>
<reference evidence="2" key="1">
    <citation type="submission" date="2021-06" db="EMBL/GenBank/DDBJ databases">
        <authorList>
            <person name="Kallberg Y."/>
            <person name="Tangrot J."/>
            <person name="Rosling A."/>
        </authorList>
    </citation>
    <scope>NUCLEOTIDE SEQUENCE</scope>
    <source>
        <strain evidence="2">CL551</strain>
    </source>
</reference>
<dbReference type="OrthoDB" id="2397787at2759"/>
<dbReference type="Proteomes" id="UP000789342">
    <property type="component" value="Unassembled WGS sequence"/>
</dbReference>
<proteinExistence type="predicted"/>
<sequence>MTETEDYLHFTLPALWSLDNFADWCASYERLECKKMKFLDYMKKGLQKIIDNNMIKEDIRQKASDLHKAFKVYSNGDIGLSQGTIRQLEDRLFVCPLLWPPMAHWRTIRCLVLNYSSVRLEAPMRVEYKGLDLERTFAVDTIVYILNRLFRMHQDELDVAWIEQITPDTKDHKFGGLYKVIRGTGKGQVIIIIEFSYGRKTPESKKSGDMLKLCRNAMRALNKLLKTIPKDSARVYLVQSFNGFIEIKYLVRPIPSIYILQRFMHTKLPTSFGDFEQFANDLKDLTNWQKKKAEKNQISSPRSPCPGGSPSELP</sequence>
<evidence type="ECO:0000313" key="3">
    <source>
        <dbReference type="Proteomes" id="UP000789342"/>
    </source>
</evidence>
<evidence type="ECO:0000313" key="2">
    <source>
        <dbReference type="EMBL" id="CAG8562768.1"/>
    </source>
</evidence>
<feature type="compositionally biased region" description="Low complexity" evidence="1">
    <location>
        <begin position="299"/>
        <end position="314"/>
    </location>
</feature>
<keyword evidence="3" id="KW-1185">Reference proteome</keyword>
<dbReference type="AlphaFoldDB" id="A0A9N9FVD7"/>
<protein>
    <submittedName>
        <fullName evidence="2">18728_t:CDS:1</fullName>
    </submittedName>
</protein>
<name>A0A9N9FVD7_9GLOM</name>
<organism evidence="2 3">
    <name type="scientific">Acaulospora morrowiae</name>
    <dbReference type="NCBI Taxonomy" id="94023"/>
    <lineage>
        <taxon>Eukaryota</taxon>
        <taxon>Fungi</taxon>
        <taxon>Fungi incertae sedis</taxon>
        <taxon>Mucoromycota</taxon>
        <taxon>Glomeromycotina</taxon>
        <taxon>Glomeromycetes</taxon>
        <taxon>Diversisporales</taxon>
        <taxon>Acaulosporaceae</taxon>
        <taxon>Acaulospora</taxon>
    </lineage>
</organism>
<evidence type="ECO:0000256" key="1">
    <source>
        <dbReference type="SAM" id="MobiDB-lite"/>
    </source>
</evidence>
<feature type="region of interest" description="Disordered" evidence="1">
    <location>
        <begin position="290"/>
        <end position="314"/>
    </location>
</feature>